<dbReference type="AlphaFoldDB" id="A0AB35C2S6"/>
<dbReference type="SUPFAM" id="SSF81901">
    <property type="entry name" value="HCP-like"/>
    <property type="match status" value="1"/>
</dbReference>
<dbReference type="Gene3D" id="1.25.40.10">
    <property type="entry name" value="Tetratricopeptide repeat domain"/>
    <property type="match status" value="1"/>
</dbReference>
<dbReference type="InterPro" id="IPR011990">
    <property type="entry name" value="TPR-like_helical_dom_sf"/>
</dbReference>
<accession>A0AB35C2S6</accession>
<dbReference type="PANTHER" id="PTHR11102">
    <property type="entry name" value="SEL-1-LIKE PROTEIN"/>
    <property type="match status" value="1"/>
</dbReference>
<feature type="chain" id="PRO_5044321684" evidence="1">
    <location>
        <begin position="20"/>
        <end position="328"/>
    </location>
</feature>
<protein>
    <submittedName>
        <fullName evidence="2">Sel1 repeat family protein</fullName>
    </submittedName>
</protein>
<gene>
    <name evidence="2" type="ORF">J7561_06115</name>
</gene>
<feature type="signal peptide" evidence="1">
    <location>
        <begin position="1"/>
        <end position="19"/>
    </location>
</feature>
<name>A0AB35C2S6_9GAMM</name>
<reference evidence="2" key="1">
    <citation type="submission" date="2021-03" db="EMBL/GenBank/DDBJ databases">
        <title>Identification and antibiotic profiling of Wohlfahrtiimonas chitiniclastica, an underestimated human pathogen.</title>
        <authorList>
            <person name="Kopf A."/>
            <person name="Bunk B."/>
            <person name="Coldewey S."/>
            <person name="Gunzer F."/>
            <person name="Riedel T."/>
            <person name="Schroettner P."/>
        </authorList>
    </citation>
    <scope>NUCLEOTIDE SEQUENCE</scope>
    <source>
        <strain evidence="2">DSM 100917</strain>
    </source>
</reference>
<dbReference type="PANTHER" id="PTHR11102:SF160">
    <property type="entry name" value="ERAD-ASSOCIATED E3 UBIQUITIN-PROTEIN LIGASE COMPONENT HRD3"/>
    <property type="match status" value="1"/>
</dbReference>
<proteinExistence type="predicted"/>
<dbReference type="Pfam" id="PF08238">
    <property type="entry name" value="Sel1"/>
    <property type="match status" value="2"/>
</dbReference>
<evidence type="ECO:0000256" key="1">
    <source>
        <dbReference type="SAM" id="SignalP"/>
    </source>
</evidence>
<comment type="caution">
    <text evidence="2">The sequence shown here is derived from an EMBL/GenBank/DDBJ whole genome shotgun (WGS) entry which is preliminary data.</text>
</comment>
<keyword evidence="1" id="KW-0732">Signal</keyword>
<dbReference type="RefSeq" id="WP_213403956.1">
    <property type="nucleotide sequence ID" value="NZ_JAGIBT010000005.1"/>
</dbReference>
<evidence type="ECO:0000313" key="3">
    <source>
        <dbReference type="Proteomes" id="UP000680020"/>
    </source>
</evidence>
<dbReference type="InterPro" id="IPR050767">
    <property type="entry name" value="Sel1_AlgK"/>
</dbReference>
<dbReference type="Proteomes" id="UP000680020">
    <property type="component" value="Unassembled WGS sequence"/>
</dbReference>
<dbReference type="EMBL" id="JAGIBU010000004">
    <property type="protein sequence ID" value="MBS7824778.1"/>
    <property type="molecule type" value="Genomic_DNA"/>
</dbReference>
<sequence length="328" mass="36319">MFKVMMTLLLALSISYADSFEDAIAAYDRHDDVEAAHLFSELSALGHVDASNNLATLYQTGRGVPRNYVKAAELYQKAAAAGHVDAAFNYSTLLRLGIGQAKDMGEAYAWSVIAARHGASDLVAYRDALATKLTKEDLEKGSESAQKMLEGLMEYEASVGWLLPNNVRIAARETPIPKPIDRIERINSEGEITIIQEEVQKITEENHHVASAPSYKAAFVTLPLQLNRYGLVGYRPMLNSSRYSTDVILRPRRMIGEHAVPIVEALDIDEKLVPVFQSLANSYGVHINDIVRAVQRLNPDAFEADLPLRLKDPDGRLVIPNYSQVKDV</sequence>
<organism evidence="2 3">
    <name type="scientific">Wohlfahrtiimonas chitiniclastica</name>
    <dbReference type="NCBI Taxonomy" id="400946"/>
    <lineage>
        <taxon>Bacteria</taxon>
        <taxon>Pseudomonadati</taxon>
        <taxon>Pseudomonadota</taxon>
        <taxon>Gammaproteobacteria</taxon>
        <taxon>Cardiobacteriales</taxon>
        <taxon>Ignatzschineriaceae</taxon>
        <taxon>Wohlfahrtiimonas</taxon>
    </lineage>
</organism>
<dbReference type="InterPro" id="IPR006597">
    <property type="entry name" value="Sel1-like"/>
</dbReference>
<dbReference type="SMART" id="SM00671">
    <property type="entry name" value="SEL1"/>
    <property type="match status" value="2"/>
</dbReference>
<evidence type="ECO:0000313" key="2">
    <source>
        <dbReference type="EMBL" id="MBS7824778.1"/>
    </source>
</evidence>